<name>A0A6B3RVR2_9RHOB</name>
<sequence length="224" mass="24268">MMTRLLPMLAVLMGLSACAGSAPDVMRSEQSQMTLASQGRIEATGPRQVLAAQYDVEDIRISVPSKLRVSEANVFYPVADIVWRGEPMGNRHAQVMSIFKEAMDRGTYTMNTGRKVVVDVEVARFHSVTEKTRYTVGGTHSMRFSLTVRDAATGAVIEGPRMVTADAKAAGGAQAVAEEQMGRTQRVVVVERLASAIRAELSGRVTDPMLVSQALSQRSVVALR</sequence>
<dbReference type="AlphaFoldDB" id="A0A6B3RVR2"/>
<evidence type="ECO:0000313" key="2">
    <source>
        <dbReference type="EMBL" id="NEX47192.1"/>
    </source>
</evidence>
<dbReference type="Pfam" id="PF20569">
    <property type="entry name" value="DUF6778"/>
    <property type="match status" value="1"/>
</dbReference>
<dbReference type="InterPro" id="IPR046705">
    <property type="entry name" value="DUF6778"/>
</dbReference>
<protein>
    <recommendedName>
        <fullName evidence="4">ABC-type transport auxiliary lipoprotein component domain-containing protein</fullName>
    </recommendedName>
</protein>
<evidence type="ECO:0008006" key="4">
    <source>
        <dbReference type="Google" id="ProtNLM"/>
    </source>
</evidence>
<gene>
    <name evidence="2" type="ORF">G3572_13330</name>
</gene>
<dbReference type="EMBL" id="JAAIKE010000004">
    <property type="protein sequence ID" value="NEX47192.1"/>
    <property type="molecule type" value="Genomic_DNA"/>
</dbReference>
<evidence type="ECO:0000313" key="3">
    <source>
        <dbReference type="Proteomes" id="UP000481421"/>
    </source>
</evidence>
<evidence type="ECO:0000256" key="1">
    <source>
        <dbReference type="SAM" id="SignalP"/>
    </source>
</evidence>
<proteinExistence type="predicted"/>
<dbReference type="PROSITE" id="PS51257">
    <property type="entry name" value="PROKAR_LIPOPROTEIN"/>
    <property type="match status" value="1"/>
</dbReference>
<reference evidence="2 3" key="1">
    <citation type="submission" date="2020-02" db="EMBL/GenBank/DDBJ databases">
        <title>Rhodobacter algicola sp. nov., isolated from microalga culture.</title>
        <authorList>
            <person name="Park C.-Y."/>
        </authorList>
    </citation>
    <scope>NUCLEOTIDE SEQUENCE [LARGE SCALE GENOMIC DNA]</scope>
    <source>
        <strain evidence="2 3">ETT8</strain>
    </source>
</reference>
<accession>A0A6B3RVR2</accession>
<comment type="caution">
    <text evidence="2">The sequence shown here is derived from an EMBL/GenBank/DDBJ whole genome shotgun (WGS) entry which is preliminary data.</text>
</comment>
<organism evidence="2 3">
    <name type="scientific">Pseudotabrizicola algicola</name>
    <dbReference type="NCBI Taxonomy" id="2709381"/>
    <lineage>
        <taxon>Bacteria</taxon>
        <taxon>Pseudomonadati</taxon>
        <taxon>Pseudomonadota</taxon>
        <taxon>Alphaproteobacteria</taxon>
        <taxon>Rhodobacterales</taxon>
        <taxon>Paracoccaceae</taxon>
        <taxon>Pseudotabrizicola</taxon>
    </lineage>
</organism>
<keyword evidence="1" id="KW-0732">Signal</keyword>
<dbReference type="RefSeq" id="WP_164612671.1">
    <property type="nucleotide sequence ID" value="NZ_JAAIKE010000004.1"/>
</dbReference>
<dbReference type="Proteomes" id="UP000481421">
    <property type="component" value="Unassembled WGS sequence"/>
</dbReference>
<feature type="signal peptide" evidence="1">
    <location>
        <begin position="1"/>
        <end position="19"/>
    </location>
</feature>
<keyword evidence="3" id="KW-1185">Reference proteome</keyword>
<feature type="chain" id="PRO_5025555529" description="ABC-type transport auxiliary lipoprotein component domain-containing protein" evidence="1">
    <location>
        <begin position="20"/>
        <end position="224"/>
    </location>
</feature>